<sequence length="67" mass="7851">YKRRSQTIERSFADAKELHGLRYARYRGLAKVREQCLLIAVAQNIKKMALLLSKRGKGFVIRLIYQI</sequence>
<dbReference type="AlphaFoldDB" id="A0A1I2QD83"/>
<name>A0A1I2QD83_9BACL</name>
<dbReference type="Proteomes" id="UP000198661">
    <property type="component" value="Unassembled WGS sequence"/>
</dbReference>
<evidence type="ECO:0000313" key="2">
    <source>
        <dbReference type="EMBL" id="SFG25603.1"/>
    </source>
</evidence>
<dbReference type="RefSeq" id="WP_177199132.1">
    <property type="nucleotide sequence ID" value="NZ_FOOK01000023.1"/>
</dbReference>
<dbReference type="Pfam" id="PF13751">
    <property type="entry name" value="DDE_Tnp_1_6"/>
    <property type="match status" value="1"/>
</dbReference>
<dbReference type="EMBL" id="FOOK01000023">
    <property type="protein sequence ID" value="SFG25603.1"/>
    <property type="molecule type" value="Genomic_DNA"/>
</dbReference>
<dbReference type="InterPro" id="IPR025668">
    <property type="entry name" value="Tnp_DDE_dom"/>
</dbReference>
<evidence type="ECO:0000313" key="3">
    <source>
        <dbReference type="Proteomes" id="UP000198661"/>
    </source>
</evidence>
<protein>
    <submittedName>
        <fullName evidence="2">Transposase DDE domain-containing protein</fullName>
    </submittedName>
</protein>
<feature type="non-terminal residue" evidence="2">
    <location>
        <position position="1"/>
    </location>
</feature>
<feature type="domain" description="Transposase DDE" evidence="1">
    <location>
        <begin position="1"/>
        <end position="49"/>
    </location>
</feature>
<proteinExistence type="predicted"/>
<keyword evidence="3" id="KW-1185">Reference proteome</keyword>
<evidence type="ECO:0000259" key="1">
    <source>
        <dbReference type="Pfam" id="PF13751"/>
    </source>
</evidence>
<organism evidence="2 3">
    <name type="scientific">Planifilum fulgidum</name>
    <dbReference type="NCBI Taxonomy" id="201973"/>
    <lineage>
        <taxon>Bacteria</taxon>
        <taxon>Bacillati</taxon>
        <taxon>Bacillota</taxon>
        <taxon>Bacilli</taxon>
        <taxon>Bacillales</taxon>
        <taxon>Thermoactinomycetaceae</taxon>
        <taxon>Planifilum</taxon>
    </lineage>
</organism>
<accession>A0A1I2QD83</accession>
<reference evidence="2 3" key="1">
    <citation type="submission" date="2016-10" db="EMBL/GenBank/DDBJ databases">
        <authorList>
            <person name="de Groot N.N."/>
        </authorList>
    </citation>
    <scope>NUCLEOTIDE SEQUENCE [LARGE SCALE GENOMIC DNA]</scope>
    <source>
        <strain evidence="2 3">DSM 44945</strain>
    </source>
</reference>
<gene>
    <name evidence="2" type="ORF">SAMN04488025_1231</name>
</gene>